<feature type="coiled-coil region" evidence="1">
    <location>
        <begin position="138"/>
        <end position="165"/>
    </location>
</feature>
<protein>
    <recommendedName>
        <fullName evidence="4">DUF3102 domain-containing protein</fullName>
    </recommendedName>
</protein>
<dbReference type="EMBL" id="JBEGCI010000008">
    <property type="protein sequence ID" value="MEQ6889080.1"/>
    <property type="molecule type" value="Genomic_DNA"/>
</dbReference>
<evidence type="ECO:0008006" key="4">
    <source>
        <dbReference type="Google" id="ProtNLM"/>
    </source>
</evidence>
<keyword evidence="3" id="KW-1185">Reference proteome</keyword>
<evidence type="ECO:0000313" key="2">
    <source>
        <dbReference type="EMBL" id="MEQ6889080.1"/>
    </source>
</evidence>
<reference evidence="2 3" key="1">
    <citation type="submission" date="2024-05" db="EMBL/GenBank/DDBJ databases">
        <title>Halomonas sp. CS7 16S ribosomal RNA gene Genome sequencing and assembly.</title>
        <authorList>
            <person name="Yook S."/>
        </authorList>
    </citation>
    <scope>NUCLEOTIDE SEQUENCE [LARGE SCALE GENOMIC DNA]</scope>
    <source>
        <strain evidence="2 3">CS7</strain>
    </source>
</reference>
<dbReference type="RefSeq" id="WP_349758610.1">
    <property type="nucleotide sequence ID" value="NZ_JBEGCI010000008.1"/>
</dbReference>
<keyword evidence="1" id="KW-0175">Coiled coil</keyword>
<proteinExistence type="predicted"/>
<evidence type="ECO:0000256" key="1">
    <source>
        <dbReference type="SAM" id="Coils"/>
    </source>
</evidence>
<dbReference type="Proteomes" id="UP001472978">
    <property type="component" value="Unassembled WGS sequence"/>
</dbReference>
<gene>
    <name evidence="2" type="ORF">ABE957_10390</name>
</gene>
<organism evidence="2 3">
    <name type="scientific">Halomonas pelophila</name>
    <dbReference type="NCBI Taxonomy" id="3151122"/>
    <lineage>
        <taxon>Bacteria</taxon>
        <taxon>Pseudomonadati</taxon>
        <taxon>Pseudomonadota</taxon>
        <taxon>Gammaproteobacteria</taxon>
        <taxon>Oceanospirillales</taxon>
        <taxon>Halomonadaceae</taxon>
        <taxon>Halomonas</taxon>
    </lineage>
</organism>
<comment type="caution">
    <text evidence="2">The sequence shown here is derived from an EMBL/GenBank/DDBJ whole genome shotgun (WGS) entry which is preliminary data.</text>
</comment>
<name>A0ABV1N5V5_9GAMM</name>
<sequence length="232" mass="26107">MTLEAVVAKHYRDFITLEDILRSISEKYRCPLEKALLVVDELLTPAVGHGALSLYGAGELRPRKMVRPQGAWKALHEGMKEKRLDSDASRAYRMILFRREEIKTLLDEAGIPLDTTPCSLKGKDGDSAKHETQYDGSISQLKARILELKTELEEANAEIHRLSCLAPLYPTKLTKIVNEIQCNHWGGFDPHTGKHRPNQKAIIREAMKTHDLSERTALAATLVAARNDEDVM</sequence>
<accession>A0ABV1N5V5</accession>
<evidence type="ECO:0000313" key="3">
    <source>
        <dbReference type="Proteomes" id="UP001472978"/>
    </source>
</evidence>